<keyword evidence="3" id="KW-1185">Reference proteome</keyword>
<dbReference type="Proteomes" id="UP001431217">
    <property type="component" value="Unassembled WGS sequence"/>
</dbReference>
<reference evidence="2 3" key="1">
    <citation type="submission" date="2022-05" db="EMBL/GenBank/DDBJ databases">
        <title>Luteimonas sp. SX5, whole genome shotgun sequencing project.</title>
        <authorList>
            <person name="Zhao G."/>
            <person name="Shen L."/>
        </authorList>
    </citation>
    <scope>NUCLEOTIDE SEQUENCE [LARGE SCALE GENOMIC DNA]</scope>
    <source>
        <strain evidence="2 3">SX5</strain>
    </source>
</reference>
<dbReference type="InterPro" id="IPR004360">
    <property type="entry name" value="Glyas_Fos-R_dOase_dom"/>
</dbReference>
<organism evidence="2 3">
    <name type="scientific">Luteimonas galliterrae</name>
    <dbReference type="NCBI Taxonomy" id="2940486"/>
    <lineage>
        <taxon>Bacteria</taxon>
        <taxon>Pseudomonadati</taxon>
        <taxon>Pseudomonadota</taxon>
        <taxon>Gammaproteobacteria</taxon>
        <taxon>Lysobacterales</taxon>
        <taxon>Lysobacteraceae</taxon>
        <taxon>Luteimonas</taxon>
    </lineage>
</organism>
<feature type="domain" description="Glyoxalase/fosfomycin resistance/dioxygenase" evidence="1">
    <location>
        <begin position="10"/>
        <end position="116"/>
    </location>
</feature>
<dbReference type="SUPFAM" id="SSF54593">
    <property type="entry name" value="Glyoxalase/Bleomycin resistance protein/Dihydroxybiphenyl dioxygenase"/>
    <property type="match status" value="1"/>
</dbReference>
<evidence type="ECO:0000313" key="3">
    <source>
        <dbReference type="Proteomes" id="UP001431217"/>
    </source>
</evidence>
<evidence type="ECO:0000313" key="2">
    <source>
        <dbReference type="EMBL" id="MCL1635657.1"/>
    </source>
</evidence>
<sequence length="122" mass="13895">MAITGIVPQLRTTNMASSIRFYTEKLGFSVEFNYQDFYAGIRVGEQVFHLKLVDEKDPSITYVADGEHFHLYLKTDGVVAIAAQLRARDVPLVKDVHETAWNTREIVIHDDQGHTLYLGEQL</sequence>
<dbReference type="EMBL" id="JAMBEP010000003">
    <property type="protein sequence ID" value="MCL1635657.1"/>
    <property type="molecule type" value="Genomic_DNA"/>
</dbReference>
<dbReference type="Gene3D" id="3.10.180.10">
    <property type="entry name" value="2,3-Dihydroxybiphenyl 1,2-Dioxygenase, domain 1"/>
    <property type="match status" value="1"/>
</dbReference>
<gene>
    <name evidence="2" type="ORF">M2650_13595</name>
</gene>
<accession>A0ABT0MLA3</accession>
<dbReference type="Pfam" id="PF00903">
    <property type="entry name" value="Glyoxalase"/>
    <property type="match status" value="1"/>
</dbReference>
<evidence type="ECO:0000259" key="1">
    <source>
        <dbReference type="Pfam" id="PF00903"/>
    </source>
</evidence>
<comment type="caution">
    <text evidence="2">The sequence shown here is derived from an EMBL/GenBank/DDBJ whole genome shotgun (WGS) entry which is preliminary data.</text>
</comment>
<dbReference type="InterPro" id="IPR029068">
    <property type="entry name" value="Glyas_Bleomycin-R_OHBP_Dase"/>
</dbReference>
<protein>
    <submittedName>
        <fullName evidence="2">VOC family protein</fullName>
    </submittedName>
</protein>
<name>A0ABT0MLA3_9GAMM</name>
<proteinExistence type="predicted"/>
<dbReference type="RefSeq" id="WP_249475387.1">
    <property type="nucleotide sequence ID" value="NZ_JAMBEP010000003.1"/>
</dbReference>